<evidence type="ECO:0000256" key="9">
    <source>
        <dbReference type="RuleBase" id="RU362045"/>
    </source>
</evidence>
<reference evidence="10 11" key="1">
    <citation type="submission" date="2020-08" db="EMBL/GenBank/DDBJ databases">
        <title>Genomic Encyclopedia of Type Strains, Phase IV (KMG-IV): sequencing the most valuable type-strain genomes for metagenomic binning, comparative biology and taxonomic classification.</title>
        <authorList>
            <person name="Goeker M."/>
        </authorList>
    </citation>
    <scope>NUCLEOTIDE SEQUENCE [LARGE SCALE GENOMIC DNA]</scope>
    <source>
        <strain evidence="10 11">DSM 25481</strain>
    </source>
</reference>
<comment type="similarity">
    <text evidence="2 9">Belongs to the glycosyltransferase 20 family.</text>
</comment>
<sequence>MSRLIVVSNRVPAPEPGTPPAGGLAVALSGAMKERGGIWFGWSGRTLPAGQDEPEAPELVESDGVTYGLLDLGERDLDDYYAGFSNRMLWPLFHYRMDLTEFTRVNLGGYYRVNRLFAKQLLPLIQPDDIIWVHDYHLIPLAAELRAAGLQNRIGFFLHIPFPPHDIFTVLPNHADIVRRLAAYDVVGFQTPPDVENFETYVRREGVGRRLPDGRFLVYGRAITVDDFPVGIETQVFATTAASANRHALVRRMRESLEGRKLLIGVDRLDYSKGIAQRIQAYETFLTLDEMWRGRCTYLQVTPKSRGEVPEYVAMEREVAELAGRVNGAHAELDWTPIRYVNRTVSRNTLAGLYRMAHVGLVTPLRDGMNLVAKEYVAAQDPEDPGVLLLSRFAGAACELEGALLTNPYDVDGTAGAIVRALEMPLDERQDRWRRMFERIRDRDVAWWRNNFLEALERPAPEATRPGKIAVVR</sequence>
<accession>A0A7W6GGW8</accession>
<evidence type="ECO:0000256" key="3">
    <source>
        <dbReference type="ARBA" id="ARBA00011881"/>
    </source>
</evidence>
<dbReference type="SUPFAM" id="SSF53756">
    <property type="entry name" value="UDP-Glycosyltransferase/glycogen phosphorylase"/>
    <property type="match status" value="1"/>
</dbReference>
<dbReference type="InterPro" id="IPR012766">
    <property type="entry name" value="Trehalose_OtsA"/>
</dbReference>
<protein>
    <recommendedName>
        <fullName evidence="5 9">Trehalose-6-phosphate synthase</fullName>
        <ecNumber evidence="4 9">2.4.1.15</ecNumber>
    </recommendedName>
    <alternativeName>
        <fullName evidence="9">Osmoregulatory trehalose synthesis protein A</fullName>
    </alternativeName>
    <alternativeName>
        <fullName evidence="9">UDP-glucose-glucosephosphate glucosyltransferase</fullName>
    </alternativeName>
</protein>
<comment type="subunit">
    <text evidence="3 9">Homotetramer.</text>
</comment>
<evidence type="ECO:0000256" key="2">
    <source>
        <dbReference type="ARBA" id="ARBA00008799"/>
    </source>
</evidence>
<comment type="caution">
    <text evidence="10">The sequence shown here is derived from an EMBL/GenBank/DDBJ whole genome shotgun (WGS) entry which is preliminary data.</text>
</comment>
<dbReference type="PANTHER" id="PTHR10788">
    <property type="entry name" value="TREHALOSE-6-PHOSPHATE SYNTHASE"/>
    <property type="match status" value="1"/>
</dbReference>
<dbReference type="EC" id="2.4.1.15" evidence="4 9"/>
<keyword evidence="7 9" id="KW-0808">Transferase</keyword>
<dbReference type="GO" id="GO:0003825">
    <property type="term" value="F:alpha,alpha-trehalose-phosphate synthase (UDP-forming) activity"/>
    <property type="evidence" value="ECO:0007669"/>
    <property type="project" value="UniProtKB-UniRule"/>
</dbReference>
<dbReference type="UniPathway" id="UPA00299"/>
<dbReference type="GO" id="GO:0005992">
    <property type="term" value="P:trehalose biosynthetic process"/>
    <property type="evidence" value="ECO:0007669"/>
    <property type="project" value="UniProtKB-UniRule"/>
</dbReference>
<dbReference type="Proteomes" id="UP000528964">
    <property type="component" value="Unassembled WGS sequence"/>
</dbReference>
<evidence type="ECO:0000256" key="1">
    <source>
        <dbReference type="ARBA" id="ARBA00005199"/>
    </source>
</evidence>
<evidence type="ECO:0000256" key="8">
    <source>
        <dbReference type="ARBA" id="ARBA00048039"/>
    </source>
</evidence>
<keyword evidence="11" id="KW-1185">Reference proteome</keyword>
<dbReference type="AlphaFoldDB" id="A0A7W6GGW8"/>
<dbReference type="CDD" id="cd03788">
    <property type="entry name" value="GT20_TPS"/>
    <property type="match status" value="1"/>
</dbReference>
<evidence type="ECO:0000256" key="5">
    <source>
        <dbReference type="ARBA" id="ARBA00018539"/>
    </source>
</evidence>
<evidence type="ECO:0000256" key="4">
    <source>
        <dbReference type="ARBA" id="ARBA00012538"/>
    </source>
</evidence>
<gene>
    <name evidence="10" type="ORF">GGR24_003203</name>
</gene>
<comment type="catalytic activity">
    <reaction evidence="8 9">
        <text>D-glucose 6-phosphate + UDP-alpha-D-glucose = alpha,alpha-trehalose 6-phosphate + UDP + H(+)</text>
        <dbReference type="Rhea" id="RHEA:18889"/>
        <dbReference type="ChEBI" id="CHEBI:15378"/>
        <dbReference type="ChEBI" id="CHEBI:58223"/>
        <dbReference type="ChEBI" id="CHEBI:58429"/>
        <dbReference type="ChEBI" id="CHEBI:58885"/>
        <dbReference type="ChEBI" id="CHEBI:61548"/>
        <dbReference type="EC" id="2.4.1.15"/>
    </reaction>
</comment>
<evidence type="ECO:0000256" key="7">
    <source>
        <dbReference type="ARBA" id="ARBA00022679"/>
    </source>
</evidence>
<evidence type="ECO:0000313" key="11">
    <source>
        <dbReference type="Proteomes" id="UP000528964"/>
    </source>
</evidence>
<evidence type="ECO:0000256" key="6">
    <source>
        <dbReference type="ARBA" id="ARBA00022676"/>
    </source>
</evidence>
<proteinExistence type="inferred from homology"/>
<dbReference type="EMBL" id="JACIDR010000006">
    <property type="protein sequence ID" value="MBB3974522.1"/>
    <property type="molecule type" value="Genomic_DNA"/>
</dbReference>
<dbReference type="Pfam" id="PF00982">
    <property type="entry name" value="Glyco_transf_20"/>
    <property type="match status" value="1"/>
</dbReference>
<dbReference type="RefSeq" id="WP_183396363.1">
    <property type="nucleotide sequence ID" value="NZ_JACIDR010000006.1"/>
</dbReference>
<comment type="function">
    <text evidence="9">Probably involved in the osmoprotection via the biosynthesis of trehalose. Catalyzes the transfer of glucose from UDP-alpha-D-glucose (UDP-Glc) to D-glucose 6-phosphate (Glc-6-P) to form trehalose-6-phosphate. Acts with retention of the anomeric configuration of the UDP-sugar donor.</text>
</comment>
<dbReference type="PANTHER" id="PTHR10788:SF106">
    <property type="entry name" value="BCDNA.GH08860"/>
    <property type="match status" value="1"/>
</dbReference>
<keyword evidence="6 9" id="KW-0328">Glycosyltransferase</keyword>
<comment type="pathway">
    <text evidence="1 9">Glycan biosynthesis; trehalose biosynthesis.</text>
</comment>
<evidence type="ECO:0000313" key="10">
    <source>
        <dbReference type="EMBL" id="MBB3974522.1"/>
    </source>
</evidence>
<dbReference type="InterPro" id="IPR001830">
    <property type="entry name" value="Glyco_trans_20"/>
</dbReference>
<dbReference type="NCBIfam" id="TIGR02400">
    <property type="entry name" value="trehalose_OtsA"/>
    <property type="match status" value="1"/>
</dbReference>
<dbReference type="Gene3D" id="3.40.50.2000">
    <property type="entry name" value="Glycogen Phosphorylase B"/>
    <property type="match status" value="2"/>
</dbReference>
<name>A0A7W6GGW8_9HYPH</name>
<organism evidence="10 11">
    <name type="scientific">Hansschlegelia beijingensis</name>
    <dbReference type="NCBI Taxonomy" id="1133344"/>
    <lineage>
        <taxon>Bacteria</taxon>
        <taxon>Pseudomonadati</taxon>
        <taxon>Pseudomonadota</taxon>
        <taxon>Alphaproteobacteria</taxon>
        <taxon>Hyphomicrobiales</taxon>
        <taxon>Methylopilaceae</taxon>
        <taxon>Hansschlegelia</taxon>
    </lineage>
</organism>